<keyword evidence="4" id="KW-1185">Reference proteome</keyword>
<comment type="caution">
    <text evidence="3">The sequence shown here is derived from an EMBL/GenBank/DDBJ whole genome shotgun (WGS) entry which is preliminary data.</text>
</comment>
<accession>A0A9J6GS03</accession>
<dbReference type="Proteomes" id="UP000821853">
    <property type="component" value="Unassembled WGS sequence"/>
</dbReference>
<dbReference type="EMBL" id="JABSTR010000008">
    <property type="protein sequence ID" value="KAH9377513.1"/>
    <property type="molecule type" value="Genomic_DNA"/>
</dbReference>
<dbReference type="InterPro" id="IPR000718">
    <property type="entry name" value="Peptidase_M13"/>
</dbReference>
<dbReference type="OrthoDB" id="6492269at2759"/>
<dbReference type="GO" id="GO:0005886">
    <property type="term" value="C:plasma membrane"/>
    <property type="evidence" value="ECO:0007669"/>
    <property type="project" value="TreeGrafter"/>
</dbReference>
<dbReference type="InterPro" id="IPR024079">
    <property type="entry name" value="MetalloPept_cat_dom_sf"/>
</dbReference>
<dbReference type="SUPFAM" id="SSF55486">
    <property type="entry name" value="Metalloproteases ('zincins'), catalytic domain"/>
    <property type="match status" value="1"/>
</dbReference>
<dbReference type="InterPro" id="IPR018497">
    <property type="entry name" value="Peptidase_M13_C"/>
</dbReference>
<feature type="domain" description="Peptidase M13 C-terminal" evidence="2">
    <location>
        <begin position="426"/>
        <end position="504"/>
    </location>
</feature>
<keyword evidence="1" id="KW-1133">Transmembrane helix</keyword>
<name>A0A9J6GS03_HAELO</name>
<dbReference type="PANTHER" id="PTHR11733">
    <property type="entry name" value="ZINC METALLOPROTEASE FAMILY M13 NEPRILYSIN-RELATED"/>
    <property type="match status" value="1"/>
</dbReference>
<dbReference type="PROSITE" id="PS51885">
    <property type="entry name" value="NEPRILYSIN"/>
    <property type="match status" value="1"/>
</dbReference>
<dbReference type="PANTHER" id="PTHR11733:SF241">
    <property type="entry name" value="GH26575P-RELATED"/>
    <property type="match status" value="1"/>
</dbReference>
<keyword evidence="1" id="KW-0812">Transmembrane</keyword>
<keyword evidence="1" id="KW-0472">Membrane</keyword>
<reference evidence="3 4" key="1">
    <citation type="journal article" date="2020" name="Cell">
        <title>Large-Scale Comparative Analyses of Tick Genomes Elucidate Their Genetic Diversity and Vector Capacities.</title>
        <authorList>
            <consortium name="Tick Genome and Microbiome Consortium (TIGMIC)"/>
            <person name="Jia N."/>
            <person name="Wang J."/>
            <person name="Shi W."/>
            <person name="Du L."/>
            <person name="Sun Y."/>
            <person name="Zhan W."/>
            <person name="Jiang J.F."/>
            <person name="Wang Q."/>
            <person name="Zhang B."/>
            <person name="Ji P."/>
            <person name="Bell-Sakyi L."/>
            <person name="Cui X.M."/>
            <person name="Yuan T.T."/>
            <person name="Jiang B.G."/>
            <person name="Yang W.F."/>
            <person name="Lam T.T."/>
            <person name="Chang Q.C."/>
            <person name="Ding S.J."/>
            <person name="Wang X.J."/>
            <person name="Zhu J.G."/>
            <person name="Ruan X.D."/>
            <person name="Zhao L."/>
            <person name="Wei J.T."/>
            <person name="Ye R.Z."/>
            <person name="Que T.C."/>
            <person name="Du C.H."/>
            <person name="Zhou Y.H."/>
            <person name="Cheng J.X."/>
            <person name="Dai P.F."/>
            <person name="Guo W.B."/>
            <person name="Han X.H."/>
            <person name="Huang E.J."/>
            <person name="Li L.F."/>
            <person name="Wei W."/>
            <person name="Gao Y.C."/>
            <person name="Liu J.Z."/>
            <person name="Shao H.Z."/>
            <person name="Wang X."/>
            <person name="Wang C.C."/>
            <person name="Yang T.C."/>
            <person name="Huo Q.B."/>
            <person name="Li W."/>
            <person name="Chen H.Y."/>
            <person name="Chen S.E."/>
            <person name="Zhou L.G."/>
            <person name="Ni X.B."/>
            <person name="Tian J.H."/>
            <person name="Sheng Y."/>
            <person name="Liu T."/>
            <person name="Pan Y.S."/>
            <person name="Xia L.Y."/>
            <person name="Li J."/>
            <person name="Zhao F."/>
            <person name="Cao W.C."/>
        </authorList>
    </citation>
    <scope>NUCLEOTIDE SEQUENCE [LARGE SCALE GENOMIC DNA]</scope>
    <source>
        <strain evidence="3">HaeL-2018</strain>
    </source>
</reference>
<dbReference type="GO" id="GO:0004222">
    <property type="term" value="F:metalloendopeptidase activity"/>
    <property type="evidence" value="ECO:0007669"/>
    <property type="project" value="InterPro"/>
</dbReference>
<evidence type="ECO:0000313" key="3">
    <source>
        <dbReference type="EMBL" id="KAH9377513.1"/>
    </source>
</evidence>
<proteinExistence type="predicted"/>
<sequence length="569" mass="63150">MCAEEQKKGESFHPGSYLADRWRLPLWFDVRVLTSFAGGKRAVVISDNPQLRSWAALHSRLLAEGEFHKYWLAHYNLLAPQERSNDTQPAFAINASVREAQLQSDVFQALLGDREGKTSVGAMVTLDEVEANTTCSGSAATGVWAAALTELTAVWNEVPFRAWDVILLRDVGLLLALERLACSHDATELLEAIGWLLAQILAPVVDFGILRFRRELFPRKCGWLTDDRLNHIRDTALPMTVALPWLETAAKSNTQLKIDSSRRLLWLPSSVPKNISTMYNDFVARRSYDTFADAWVDSRSIPYNLSAANRDTLDMAANLVLPLADYDYMRNTVRVSIQALSRPVFYPEGTTAMFYGGLGITYAAELVRSVDQEGMSVHYNGSFASSWASTGWKSAVADRVACLAAQGDDGHGPKAPSGPLFPVIPALELAYTALANALARDPQPIHLVQSFTERQIFFITFCYLLCAGRPGTSLECNRAVRNFPQFGRDFGCTLGAKMRPEKPCTFLFNNATNEAPPIGVQQSMVLIFLIFIFGVLWELHDVAATTCHWPFQTAIFWCLCAKASNFARG</sequence>
<evidence type="ECO:0000259" key="2">
    <source>
        <dbReference type="Pfam" id="PF01431"/>
    </source>
</evidence>
<dbReference type="VEuPathDB" id="VectorBase:HLOH_062165"/>
<dbReference type="AlphaFoldDB" id="A0A9J6GS03"/>
<dbReference type="OMA" id="LSECDEM"/>
<protein>
    <recommendedName>
        <fullName evidence="2">Peptidase M13 C-terminal domain-containing protein</fullName>
    </recommendedName>
</protein>
<organism evidence="3 4">
    <name type="scientific">Haemaphysalis longicornis</name>
    <name type="common">Bush tick</name>
    <dbReference type="NCBI Taxonomy" id="44386"/>
    <lineage>
        <taxon>Eukaryota</taxon>
        <taxon>Metazoa</taxon>
        <taxon>Ecdysozoa</taxon>
        <taxon>Arthropoda</taxon>
        <taxon>Chelicerata</taxon>
        <taxon>Arachnida</taxon>
        <taxon>Acari</taxon>
        <taxon>Parasitiformes</taxon>
        <taxon>Ixodida</taxon>
        <taxon>Ixodoidea</taxon>
        <taxon>Ixodidae</taxon>
        <taxon>Haemaphysalinae</taxon>
        <taxon>Haemaphysalis</taxon>
    </lineage>
</organism>
<feature type="transmembrane region" description="Helical" evidence="1">
    <location>
        <begin position="518"/>
        <end position="537"/>
    </location>
</feature>
<dbReference type="Pfam" id="PF01431">
    <property type="entry name" value="Peptidase_M13"/>
    <property type="match status" value="1"/>
</dbReference>
<gene>
    <name evidence="3" type="ORF">HPB48_013024</name>
</gene>
<evidence type="ECO:0000256" key="1">
    <source>
        <dbReference type="SAM" id="Phobius"/>
    </source>
</evidence>
<dbReference type="Gene3D" id="3.40.390.10">
    <property type="entry name" value="Collagenase (Catalytic Domain)"/>
    <property type="match status" value="1"/>
</dbReference>
<dbReference type="GO" id="GO:0016485">
    <property type="term" value="P:protein processing"/>
    <property type="evidence" value="ECO:0007669"/>
    <property type="project" value="TreeGrafter"/>
</dbReference>
<evidence type="ECO:0000313" key="4">
    <source>
        <dbReference type="Proteomes" id="UP000821853"/>
    </source>
</evidence>